<feature type="chain" id="PRO_5002173041" evidence="1">
    <location>
        <begin position="24"/>
        <end position="379"/>
    </location>
</feature>
<evidence type="ECO:0000313" key="2">
    <source>
        <dbReference type="EMBL" id="KIM40001.1"/>
    </source>
</evidence>
<evidence type="ECO:0000256" key="1">
    <source>
        <dbReference type="SAM" id="SignalP"/>
    </source>
</evidence>
<name>A0A0C3C8S7_HEBCY</name>
<feature type="signal peptide" evidence="1">
    <location>
        <begin position="1"/>
        <end position="23"/>
    </location>
</feature>
<accession>A0A0C3C8S7</accession>
<keyword evidence="1" id="KW-0732">Signal</keyword>
<dbReference type="Proteomes" id="UP000053424">
    <property type="component" value="Unassembled WGS sequence"/>
</dbReference>
<gene>
    <name evidence="2" type="ORF">M413DRAFT_415213</name>
</gene>
<dbReference type="HOGENOM" id="CLU_729691_0_0_1"/>
<reference evidence="2 3" key="1">
    <citation type="submission" date="2014-04" db="EMBL/GenBank/DDBJ databases">
        <authorList>
            <consortium name="DOE Joint Genome Institute"/>
            <person name="Kuo A."/>
            <person name="Gay G."/>
            <person name="Dore J."/>
            <person name="Kohler A."/>
            <person name="Nagy L.G."/>
            <person name="Floudas D."/>
            <person name="Copeland A."/>
            <person name="Barry K.W."/>
            <person name="Cichocki N."/>
            <person name="Veneault-Fourrey C."/>
            <person name="LaButti K."/>
            <person name="Lindquist E.A."/>
            <person name="Lipzen A."/>
            <person name="Lundell T."/>
            <person name="Morin E."/>
            <person name="Murat C."/>
            <person name="Sun H."/>
            <person name="Tunlid A."/>
            <person name="Henrissat B."/>
            <person name="Grigoriev I.V."/>
            <person name="Hibbett D.S."/>
            <person name="Martin F."/>
            <person name="Nordberg H.P."/>
            <person name="Cantor M.N."/>
            <person name="Hua S.X."/>
        </authorList>
    </citation>
    <scope>NUCLEOTIDE SEQUENCE [LARGE SCALE GENOMIC DNA]</scope>
    <source>
        <strain evidence="3">h7</strain>
    </source>
</reference>
<keyword evidence="3" id="KW-1185">Reference proteome</keyword>
<organism evidence="2 3">
    <name type="scientific">Hebeloma cylindrosporum</name>
    <dbReference type="NCBI Taxonomy" id="76867"/>
    <lineage>
        <taxon>Eukaryota</taxon>
        <taxon>Fungi</taxon>
        <taxon>Dikarya</taxon>
        <taxon>Basidiomycota</taxon>
        <taxon>Agaricomycotina</taxon>
        <taxon>Agaricomycetes</taxon>
        <taxon>Agaricomycetidae</taxon>
        <taxon>Agaricales</taxon>
        <taxon>Agaricineae</taxon>
        <taxon>Hymenogastraceae</taxon>
        <taxon>Hebeloma</taxon>
    </lineage>
</organism>
<protein>
    <submittedName>
        <fullName evidence="2">Uncharacterized protein</fullName>
    </submittedName>
</protein>
<dbReference type="AlphaFoldDB" id="A0A0C3C8S7"/>
<proteinExistence type="predicted"/>
<dbReference type="EMBL" id="KN831784">
    <property type="protein sequence ID" value="KIM40001.1"/>
    <property type="molecule type" value="Genomic_DNA"/>
</dbReference>
<sequence>MSPLWRRRSQWLLTFLKPAVSHCRFLSLYPTFPSPMSTQSHKLDDLGGSLKGLTASVEQTMVAVHSLNVYILNSHTLAKYQHEFPTLRHSLKHHWIGISEVLQQLCNVIDQLVFLGSSIENESDQECIAFLKELDEPSNAASMGLRAAITRNDEILTKFESSSSKSVLQRRHNGESTVGPELIAPRVSPGLSSATSEFVRNSLAAANPAGAPSAIAALSSLKDTKQHLTAILQFWTTLQLNFRGIFTGITQNYGRILEEKFKNNLASWKADRQDLRDAVPHILRYVDAISIEALPTARRSSSYPFTSASKMFKSALVNAPPGIPLLTASDSRPQIMRAPSLNVDSTVPVFANAGSCSREAPHLSWLKKFFRIMIKKQRR</sequence>
<evidence type="ECO:0000313" key="3">
    <source>
        <dbReference type="Proteomes" id="UP000053424"/>
    </source>
</evidence>
<reference evidence="3" key="2">
    <citation type="submission" date="2015-01" db="EMBL/GenBank/DDBJ databases">
        <title>Evolutionary Origins and Diversification of the Mycorrhizal Mutualists.</title>
        <authorList>
            <consortium name="DOE Joint Genome Institute"/>
            <consortium name="Mycorrhizal Genomics Consortium"/>
            <person name="Kohler A."/>
            <person name="Kuo A."/>
            <person name="Nagy L.G."/>
            <person name="Floudas D."/>
            <person name="Copeland A."/>
            <person name="Barry K.W."/>
            <person name="Cichocki N."/>
            <person name="Veneault-Fourrey C."/>
            <person name="LaButti K."/>
            <person name="Lindquist E.A."/>
            <person name="Lipzen A."/>
            <person name="Lundell T."/>
            <person name="Morin E."/>
            <person name="Murat C."/>
            <person name="Riley R."/>
            <person name="Ohm R."/>
            <person name="Sun H."/>
            <person name="Tunlid A."/>
            <person name="Henrissat B."/>
            <person name="Grigoriev I.V."/>
            <person name="Hibbett D.S."/>
            <person name="Martin F."/>
        </authorList>
    </citation>
    <scope>NUCLEOTIDE SEQUENCE [LARGE SCALE GENOMIC DNA]</scope>
    <source>
        <strain evidence="3">h7</strain>
    </source>
</reference>